<reference evidence="2 3" key="1">
    <citation type="submission" date="2017-09" db="EMBL/GenBank/DDBJ databases">
        <title>Depth-based differentiation of microbial function through sediment-hosted aquifers and enrichment of novel symbionts in the deep terrestrial subsurface.</title>
        <authorList>
            <person name="Probst A.J."/>
            <person name="Ladd B."/>
            <person name="Jarett J.K."/>
            <person name="Geller-Mcgrath D.E."/>
            <person name="Sieber C.M."/>
            <person name="Emerson J.B."/>
            <person name="Anantharaman K."/>
            <person name="Thomas B.C."/>
            <person name="Malmstrom R."/>
            <person name="Stieglmeier M."/>
            <person name="Klingl A."/>
            <person name="Woyke T."/>
            <person name="Ryan C.M."/>
            <person name="Banfield J.F."/>
        </authorList>
    </citation>
    <scope>NUCLEOTIDE SEQUENCE [LARGE SCALE GENOMIC DNA]</scope>
    <source>
        <strain evidence="2">CG08_land_8_20_14_0_20_40_16</strain>
    </source>
</reference>
<keyword evidence="1" id="KW-0472">Membrane</keyword>
<proteinExistence type="predicted"/>
<gene>
    <name evidence="2" type="ORF">COT24_00185</name>
</gene>
<comment type="caution">
    <text evidence="2">The sequence shown here is derived from an EMBL/GenBank/DDBJ whole genome shotgun (WGS) entry which is preliminary data.</text>
</comment>
<dbReference type="EMBL" id="PEXU01000003">
    <property type="protein sequence ID" value="PIS43066.1"/>
    <property type="molecule type" value="Genomic_DNA"/>
</dbReference>
<dbReference type="Proteomes" id="UP000231542">
    <property type="component" value="Unassembled WGS sequence"/>
</dbReference>
<feature type="transmembrane region" description="Helical" evidence="1">
    <location>
        <begin position="149"/>
        <end position="172"/>
    </location>
</feature>
<protein>
    <submittedName>
        <fullName evidence="2">Uncharacterized protein</fullName>
    </submittedName>
</protein>
<evidence type="ECO:0000313" key="2">
    <source>
        <dbReference type="EMBL" id="PIS43066.1"/>
    </source>
</evidence>
<evidence type="ECO:0000313" key="3">
    <source>
        <dbReference type="Proteomes" id="UP000231542"/>
    </source>
</evidence>
<evidence type="ECO:0000256" key="1">
    <source>
        <dbReference type="SAM" id="Phobius"/>
    </source>
</evidence>
<accession>A0A2H0YXA0</accession>
<feature type="transmembrane region" description="Helical" evidence="1">
    <location>
        <begin position="6"/>
        <end position="27"/>
    </location>
</feature>
<organism evidence="2 3">
    <name type="scientific">Candidatus Kerfeldbacteria bacterium CG08_land_8_20_14_0_20_40_16</name>
    <dbReference type="NCBI Taxonomy" id="2014244"/>
    <lineage>
        <taxon>Bacteria</taxon>
        <taxon>Candidatus Kerfeldiibacteriota</taxon>
    </lineage>
</organism>
<dbReference type="AlphaFoldDB" id="A0A2H0YXA0"/>
<keyword evidence="1" id="KW-1133">Transmembrane helix</keyword>
<keyword evidence="1" id="KW-0812">Transmembrane</keyword>
<name>A0A2H0YXA0_9BACT</name>
<sequence length="184" mass="22193">MNNNFKIVLLLITIILLRLVYYFYYYLLAKRYYKKYDQYVKNDQDNWYIRENRQNIAELFKKAEIKDSQIPYADAIGLGMVNSGHFSVFENLYLLRGDVMNIINGYFKESINVFRKKIINTFNPIYWIDFVIYLPKKVLKYLNIGSEKIFVKIAQVIWWIIVSISTLVGIFFNNEFKEWLDKIL</sequence>